<evidence type="ECO:0000313" key="2">
    <source>
        <dbReference type="Proteomes" id="UP000887116"/>
    </source>
</evidence>
<evidence type="ECO:0000313" key="1">
    <source>
        <dbReference type="EMBL" id="GFR15545.1"/>
    </source>
</evidence>
<dbReference type="OrthoDB" id="10458522at2759"/>
<organism evidence="1 2">
    <name type="scientific">Trichonephila clavata</name>
    <name type="common">Joro spider</name>
    <name type="synonym">Nephila clavata</name>
    <dbReference type="NCBI Taxonomy" id="2740835"/>
    <lineage>
        <taxon>Eukaryota</taxon>
        <taxon>Metazoa</taxon>
        <taxon>Ecdysozoa</taxon>
        <taxon>Arthropoda</taxon>
        <taxon>Chelicerata</taxon>
        <taxon>Arachnida</taxon>
        <taxon>Araneae</taxon>
        <taxon>Araneomorphae</taxon>
        <taxon>Entelegynae</taxon>
        <taxon>Araneoidea</taxon>
        <taxon>Nephilidae</taxon>
        <taxon>Trichonephila</taxon>
    </lineage>
</organism>
<comment type="caution">
    <text evidence="1">The sequence shown here is derived from an EMBL/GenBank/DDBJ whole genome shotgun (WGS) entry which is preliminary data.</text>
</comment>
<reference evidence="1" key="1">
    <citation type="submission" date="2020-07" db="EMBL/GenBank/DDBJ databases">
        <title>Multicomponent nature underlies the extraordinary mechanical properties of spider dragline silk.</title>
        <authorList>
            <person name="Kono N."/>
            <person name="Nakamura H."/>
            <person name="Mori M."/>
            <person name="Yoshida Y."/>
            <person name="Ohtoshi R."/>
            <person name="Malay A.D."/>
            <person name="Moran D.A.P."/>
            <person name="Tomita M."/>
            <person name="Numata K."/>
            <person name="Arakawa K."/>
        </authorList>
    </citation>
    <scope>NUCLEOTIDE SEQUENCE</scope>
</reference>
<accession>A0A8X6H5I9</accession>
<gene>
    <name evidence="1" type="ORF">TNCT_595021</name>
</gene>
<dbReference type="EMBL" id="BMAO01007383">
    <property type="protein sequence ID" value="GFR15545.1"/>
    <property type="molecule type" value="Genomic_DNA"/>
</dbReference>
<sequence length="103" mass="12113">MGKNQNNFLLLKKLIKIQKDQSDNESDAIDIDQCDNEIESEEEVNKIVFLSSEEEDLRYIAPRKKRARVIISDLKPKVIYTLSVHLIKKFQPKMLLIRLYGKH</sequence>
<protein>
    <submittedName>
        <fullName evidence="1">Uncharacterized protein</fullName>
    </submittedName>
</protein>
<keyword evidence="2" id="KW-1185">Reference proteome</keyword>
<proteinExistence type="predicted"/>
<dbReference type="AlphaFoldDB" id="A0A8X6H5I9"/>
<dbReference type="Proteomes" id="UP000887116">
    <property type="component" value="Unassembled WGS sequence"/>
</dbReference>
<name>A0A8X6H5I9_TRICU</name>